<dbReference type="PANTHER" id="PTHR10127">
    <property type="entry name" value="DISCOIDIN, CUB, EGF, LAMININ , AND ZINC METALLOPROTEASE DOMAIN CONTAINING"/>
    <property type="match status" value="1"/>
</dbReference>
<keyword evidence="1" id="KW-1015">Disulfide bond</keyword>
<keyword evidence="1 2" id="KW-0482">Metalloprotease</keyword>
<reference evidence="5" key="2">
    <citation type="submission" date="2020-05" db="UniProtKB">
        <authorList>
            <consortium name="EnsemblMetazoa"/>
        </authorList>
    </citation>
    <scope>IDENTIFICATION</scope>
    <source>
        <strain evidence="5">MINIMUS1</strain>
    </source>
</reference>
<feature type="active site" evidence="1">
    <location>
        <position position="187"/>
    </location>
</feature>
<feature type="region of interest" description="Disordered" evidence="3">
    <location>
        <begin position="303"/>
        <end position="379"/>
    </location>
</feature>
<keyword evidence="1 2" id="KW-0645">Protease</keyword>
<reference evidence="6" key="1">
    <citation type="submission" date="2013-03" db="EMBL/GenBank/DDBJ databases">
        <title>The Genome Sequence of Anopheles minimus MINIMUS1.</title>
        <authorList>
            <consortium name="The Broad Institute Genomics Platform"/>
            <person name="Neafsey D.E."/>
            <person name="Walton C."/>
            <person name="Walker B."/>
            <person name="Young S.K."/>
            <person name="Zeng Q."/>
            <person name="Gargeya S."/>
            <person name="Fitzgerald M."/>
            <person name="Haas B."/>
            <person name="Abouelleil A."/>
            <person name="Allen A.W."/>
            <person name="Alvarado L."/>
            <person name="Arachchi H.M."/>
            <person name="Berlin A.M."/>
            <person name="Chapman S.B."/>
            <person name="Gainer-Dewar J."/>
            <person name="Goldberg J."/>
            <person name="Griggs A."/>
            <person name="Gujja S."/>
            <person name="Hansen M."/>
            <person name="Howarth C."/>
            <person name="Imamovic A."/>
            <person name="Ireland A."/>
            <person name="Larimer J."/>
            <person name="McCowan C."/>
            <person name="Murphy C."/>
            <person name="Pearson M."/>
            <person name="Poon T.W."/>
            <person name="Priest M."/>
            <person name="Roberts A."/>
            <person name="Saif S."/>
            <person name="Shea T."/>
            <person name="Sisk P."/>
            <person name="Sykes S."/>
            <person name="Wortman J."/>
            <person name="Nusbaum C."/>
            <person name="Birren B."/>
        </authorList>
    </citation>
    <scope>NUCLEOTIDE SEQUENCE [LARGE SCALE GENOMIC DNA]</scope>
    <source>
        <strain evidence="6">MINIMUS1</strain>
    </source>
</reference>
<feature type="binding site" evidence="1">
    <location>
        <position position="196"/>
    </location>
    <ligand>
        <name>Zn(2+)</name>
        <dbReference type="ChEBI" id="CHEBI:29105"/>
        <note>catalytic</note>
    </ligand>
</feature>
<dbReference type="PROSITE" id="PS51864">
    <property type="entry name" value="ASTACIN"/>
    <property type="match status" value="1"/>
</dbReference>
<name>A0A182W0X2_9DIPT</name>
<dbReference type="EnsemblMetazoa" id="AMIN003981-RA">
    <property type="protein sequence ID" value="AMIN003981-PA"/>
    <property type="gene ID" value="AMIN003981"/>
</dbReference>
<feature type="chain" id="PRO_5007951249" description="Metalloendopeptidase" evidence="2">
    <location>
        <begin position="27"/>
        <end position="417"/>
    </location>
</feature>
<comment type="cofactor">
    <cofactor evidence="1 2">
        <name>Zn(2+)</name>
        <dbReference type="ChEBI" id="CHEBI:29105"/>
    </cofactor>
    <text evidence="1 2">Binds 1 zinc ion per subunit.</text>
</comment>
<keyword evidence="2" id="KW-0732">Signal</keyword>
<comment type="caution">
    <text evidence="1">Lacks conserved residue(s) required for the propagation of feature annotation.</text>
</comment>
<keyword evidence="6" id="KW-1185">Reference proteome</keyword>
<evidence type="ECO:0000313" key="6">
    <source>
        <dbReference type="Proteomes" id="UP000075920"/>
    </source>
</evidence>
<evidence type="ECO:0000256" key="3">
    <source>
        <dbReference type="SAM" id="MobiDB-lite"/>
    </source>
</evidence>
<sequence length="417" mass="45235">MVCGKGSWFAIGTLLLVCSLLEWAEGRCATGPSLEVGRKLRASRVKVSAKPGGKVNATAVNEKIPKPYEMGYGVYKEGDIMERAEKQRNGVALSAFPNARWPNALVPYVISGTFTAAQQSVIESGMAQIAGATCVRFVARTTQTIYLTIGNGESGCWSYVGRSTRNTENQVNLQSPECVDIGTVVHELMHALGFYHEFTRPDRDEYVSIDRTALATEYQTDSFYQDNYAKMAASDVVLYGRAYDYGSVMHYSKYAAAASRTRPVMNNLKPWTGDFGNDNGLSSADIIDINYMYCNSTTTTTAQPAATTTTTTRPVTTTTTTTTTTTSPVTTTTTTTTRPVTTTTTTTTSLASTTTRAATTTTTRAATSTTTRAPTTTTIRPFPTLLPGGTNIFTALIQLPLTRFFELLSRFSLFNFG</sequence>
<accession>A0A182W0X2</accession>
<dbReference type="STRING" id="112268.A0A182W0X2"/>
<dbReference type="SMART" id="SM00235">
    <property type="entry name" value="ZnMc"/>
    <property type="match status" value="1"/>
</dbReference>
<dbReference type="GO" id="GO:0006508">
    <property type="term" value="P:proteolysis"/>
    <property type="evidence" value="ECO:0007669"/>
    <property type="project" value="UniProtKB-KW"/>
</dbReference>
<dbReference type="FunFam" id="3.40.390.10:FF:000075">
    <property type="entry name" value="Metalloendopeptidase"/>
    <property type="match status" value="1"/>
</dbReference>
<evidence type="ECO:0000256" key="1">
    <source>
        <dbReference type="PROSITE-ProRule" id="PRU01211"/>
    </source>
</evidence>
<dbReference type="GO" id="GO:0004222">
    <property type="term" value="F:metalloendopeptidase activity"/>
    <property type="evidence" value="ECO:0007669"/>
    <property type="project" value="UniProtKB-UniRule"/>
</dbReference>
<dbReference type="InterPro" id="IPR006026">
    <property type="entry name" value="Peptidase_Metallo"/>
</dbReference>
<dbReference type="AlphaFoldDB" id="A0A182W0X2"/>
<feature type="disulfide bond" evidence="1">
    <location>
        <begin position="156"/>
        <end position="178"/>
    </location>
</feature>
<dbReference type="VEuPathDB" id="VectorBase:AMIN003981"/>
<dbReference type="Pfam" id="PF01400">
    <property type="entry name" value="Astacin"/>
    <property type="match status" value="1"/>
</dbReference>
<dbReference type="Proteomes" id="UP000075920">
    <property type="component" value="Unassembled WGS sequence"/>
</dbReference>
<feature type="signal peptide" evidence="2">
    <location>
        <begin position="1"/>
        <end position="26"/>
    </location>
</feature>
<feature type="compositionally biased region" description="Low complexity" evidence="3">
    <location>
        <begin position="303"/>
        <end position="378"/>
    </location>
</feature>
<dbReference type="GO" id="GO:0008270">
    <property type="term" value="F:zinc ion binding"/>
    <property type="evidence" value="ECO:0007669"/>
    <property type="project" value="UniProtKB-UniRule"/>
</dbReference>
<feature type="domain" description="Peptidase M12A" evidence="4">
    <location>
        <begin position="89"/>
        <end position="295"/>
    </location>
</feature>
<evidence type="ECO:0000259" key="4">
    <source>
        <dbReference type="PROSITE" id="PS51864"/>
    </source>
</evidence>
<evidence type="ECO:0000256" key="2">
    <source>
        <dbReference type="RuleBase" id="RU361183"/>
    </source>
</evidence>
<keyword evidence="1 2" id="KW-0378">Hydrolase</keyword>
<dbReference type="SUPFAM" id="SSF55486">
    <property type="entry name" value="Metalloproteases ('zincins'), catalytic domain"/>
    <property type="match status" value="1"/>
</dbReference>
<dbReference type="CDD" id="cd04280">
    <property type="entry name" value="ZnMc_astacin_like"/>
    <property type="match status" value="1"/>
</dbReference>
<organism evidence="5 6">
    <name type="scientific">Anopheles minimus</name>
    <dbReference type="NCBI Taxonomy" id="112268"/>
    <lineage>
        <taxon>Eukaryota</taxon>
        <taxon>Metazoa</taxon>
        <taxon>Ecdysozoa</taxon>
        <taxon>Arthropoda</taxon>
        <taxon>Hexapoda</taxon>
        <taxon>Insecta</taxon>
        <taxon>Pterygota</taxon>
        <taxon>Neoptera</taxon>
        <taxon>Endopterygota</taxon>
        <taxon>Diptera</taxon>
        <taxon>Nematocera</taxon>
        <taxon>Culicoidea</taxon>
        <taxon>Culicidae</taxon>
        <taxon>Anophelinae</taxon>
        <taxon>Anopheles</taxon>
    </lineage>
</organism>
<dbReference type="Gene3D" id="3.40.390.10">
    <property type="entry name" value="Collagenase (Catalytic Domain)"/>
    <property type="match status" value="1"/>
</dbReference>
<feature type="binding site" evidence="1">
    <location>
        <position position="190"/>
    </location>
    <ligand>
        <name>Zn(2+)</name>
        <dbReference type="ChEBI" id="CHEBI:29105"/>
        <note>catalytic</note>
    </ligand>
</feature>
<dbReference type="PRINTS" id="PR00480">
    <property type="entry name" value="ASTACIN"/>
</dbReference>
<feature type="binding site" evidence="1">
    <location>
        <position position="186"/>
    </location>
    <ligand>
        <name>Zn(2+)</name>
        <dbReference type="ChEBI" id="CHEBI:29105"/>
        <note>catalytic</note>
    </ligand>
</feature>
<dbReference type="PANTHER" id="PTHR10127:SF883">
    <property type="entry name" value="ZINC METALLOPROTEINASE NAS-8"/>
    <property type="match status" value="1"/>
</dbReference>
<dbReference type="InterPro" id="IPR034035">
    <property type="entry name" value="Astacin-like_dom"/>
</dbReference>
<dbReference type="InterPro" id="IPR024079">
    <property type="entry name" value="MetalloPept_cat_dom_sf"/>
</dbReference>
<evidence type="ECO:0000313" key="5">
    <source>
        <dbReference type="EnsemblMetazoa" id="AMIN003981-PA"/>
    </source>
</evidence>
<dbReference type="EC" id="3.4.24.-" evidence="2"/>
<dbReference type="InterPro" id="IPR001506">
    <property type="entry name" value="Peptidase_M12A"/>
</dbReference>
<keyword evidence="1 2" id="KW-0862">Zinc</keyword>
<protein>
    <recommendedName>
        <fullName evidence="2">Metalloendopeptidase</fullName>
        <ecNumber evidence="2">3.4.24.-</ecNumber>
    </recommendedName>
</protein>
<proteinExistence type="predicted"/>
<keyword evidence="1 2" id="KW-0479">Metal-binding</keyword>